<sequence length="99" mass="10795">MSQKKNINRRQFLGGAAATAAVFTIVPRRVLGGPGHTPPSEKLNIAGIGVGGMGASNLRNVEGENIVALCDVDDKYAAKTYSKYPNARKYRDFRRMLEK</sequence>
<dbReference type="PROSITE" id="PS51318">
    <property type="entry name" value="TAT"/>
    <property type="match status" value="1"/>
</dbReference>
<accession>X0W3X8</accession>
<evidence type="ECO:0008006" key="2">
    <source>
        <dbReference type="Google" id="ProtNLM"/>
    </source>
</evidence>
<dbReference type="Pfam" id="PF10518">
    <property type="entry name" value="TAT_signal"/>
    <property type="match status" value="1"/>
</dbReference>
<dbReference type="InterPro" id="IPR050463">
    <property type="entry name" value="Gfo/Idh/MocA_oxidrdct_glycsds"/>
</dbReference>
<reference evidence="1" key="1">
    <citation type="journal article" date="2014" name="Front. Microbiol.">
        <title>High frequency of phylogenetically diverse reductive dehalogenase-homologous genes in deep subseafloor sedimentary metagenomes.</title>
        <authorList>
            <person name="Kawai M."/>
            <person name="Futagami T."/>
            <person name="Toyoda A."/>
            <person name="Takaki Y."/>
            <person name="Nishi S."/>
            <person name="Hori S."/>
            <person name="Arai W."/>
            <person name="Tsubouchi T."/>
            <person name="Morono Y."/>
            <person name="Uchiyama I."/>
            <person name="Ito T."/>
            <person name="Fujiyama A."/>
            <person name="Inagaki F."/>
            <person name="Takami H."/>
        </authorList>
    </citation>
    <scope>NUCLEOTIDE SEQUENCE</scope>
    <source>
        <strain evidence="1">Expedition CK06-06</strain>
    </source>
</reference>
<gene>
    <name evidence="1" type="ORF">S01H1_59148</name>
</gene>
<dbReference type="InterPro" id="IPR006311">
    <property type="entry name" value="TAT_signal"/>
</dbReference>
<dbReference type="PANTHER" id="PTHR43818">
    <property type="entry name" value="BCDNA.GH03377"/>
    <property type="match status" value="1"/>
</dbReference>
<name>X0W3X8_9ZZZZ</name>
<dbReference type="InterPro" id="IPR036291">
    <property type="entry name" value="NAD(P)-bd_dom_sf"/>
</dbReference>
<comment type="caution">
    <text evidence="1">The sequence shown here is derived from an EMBL/GenBank/DDBJ whole genome shotgun (WGS) entry which is preliminary data.</text>
</comment>
<dbReference type="EMBL" id="BARS01038670">
    <property type="protein sequence ID" value="GAG25265.1"/>
    <property type="molecule type" value="Genomic_DNA"/>
</dbReference>
<organism evidence="1">
    <name type="scientific">marine sediment metagenome</name>
    <dbReference type="NCBI Taxonomy" id="412755"/>
    <lineage>
        <taxon>unclassified sequences</taxon>
        <taxon>metagenomes</taxon>
        <taxon>ecological metagenomes</taxon>
    </lineage>
</organism>
<evidence type="ECO:0000313" key="1">
    <source>
        <dbReference type="EMBL" id="GAG25265.1"/>
    </source>
</evidence>
<dbReference type="NCBIfam" id="TIGR01409">
    <property type="entry name" value="TAT_signal_seq"/>
    <property type="match status" value="1"/>
</dbReference>
<protein>
    <recommendedName>
        <fullName evidence="2">Gfo/Idh/MocA-like oxidoreductase N-terminal domain-containing protein</fullName>
    </recommendedName>
</protein>
<dbReference type="SUPFAM" id="SSF51735">
    <property type="entry name" value="NAD(P)-binding Rossmann-fold domains"/>
    <property type="match status" value="1"/>
</dbReference>
<feature type="non-terminal residue" evidence="1">
    <location>
        <position position="99"/>
    </location>
</feature>
<dbReference type="Gene3D" id="3.40.50.720">
    <property type="entry name" value="NAD(P)-binding Rossmann-like Domain"/>
    <property type="match status" value="1"/>
</dbReference>
<dbReference type="InterPro" id="IPR019546">
    <property type="entry name" value="TAT_signal_bac_arc"/>
</dbReference>
<dbReference type="PANTHER" id="PTHR43818:SF10">
    <property type="entry name" value="NADH-DEPENDENT DEHYDROGENASE-RELATED"/>
    <property type="match status" value="1"/>
</dbReference>
<dbReference type="AlphaFoldDB" id="X0W3X8"/>
<proteinExistence type="predicted"/>